<comment type="caution">
    <text evidence="1">The sequence shown here is derived from an EMBL/GenBank/DDBJ whole genome shotgun (WGS) entry which is preliminary data.</text>
</comment>
<name>A0ABS4JMA1_9BACL</name>
<keyword evidence="2" id="KW-1185">Reference proteome</keyword>
<accession>A0ABS4JMA1</accession>
<dbReference type="EMBL" id="JAGGLD010000007">
    <property type="protein sequence ID" value="MBP2002240.1"/>
    <property type="molecule type" value="Genomic_DNA"/>
</dbReference>
<protein>
    <submittedName>
        <fullName evidence="1">Uncharacterized protein</fullName>
    </submittedName>
</protein>
<organism evidence="1 2">
    <name type="scientific">Paenibacillus shirakamiensis</name>
    <dbReference type="NCBI Taxonomy" id="1265935"/>
    <lineage>
        <taxon>Bacteria</taxon>
        <taxon>Bacillati</taxon>
        <taxon>Bacillota</taxon>
        <taxon>Bacilli</taxon>
        <taxon>Bacillales</taxon>
        <taxon>Paenibacillaceae</taxon>
        <taxon>Paenibacillus</taxon>
    </lineage>
</organism>
<gene>
    <name evidence="1" type="ORF">J2Z69_003312</name>
</gene>
<evidence type="ECO:0000313" key="1">
    <source>
        <dbReference type="EMBL" id="MBP2002240.1"/>
    </source>
</evidence>
<dbReference type="RefSeq" id="WP_281069420.1">
    <property type="nucleotide sequence ID" value="NZ_JAGGLD010000007.1"/>
</dbReference>
<dbReference type="Proteomes" id="UP001519288">
    <property type="component" value="Unassembled WGS sequence"/>
</dbReference>
<proteinExistence type="predicted"/>
<reference evidence="1 2" key="1">
    <citation type="submission" date="2021-03" db="EMBL/GenBank/DDBJ databases">
        <title>Genomic Encyclopedia of Type Strains, Phase IV (KMG-IV): sequencing the most valuable type-strain genomes for metagenomic binning, comparative biology and taxonomic classification.</title>
        <authorList>
            <person name="Goeker M."/>
        </authorList>
    </citation>
    <scope>NUCLEOTIDE SEQUENCE [LARGE SCALE GENOMIC DNA]</scope>
    <source>
        <strain evidence="1 2">DSM 26806</strain>
    </source>
</reference>
<evidence type="ECO:0000313" key="2">
    <source>
        <dbReference type="Proteomes" id="UP001519288"/>
    </source>
</evidence>
<sequence length="42" mass="5071">MEPYGFEKVDMIESSSIRSVLSLEQEQHWIQQGEYDRIIQRN</sequence>